<accession>A0A5J4Z324</accession>
<feature type="compositionally biased region" description="Basic and acidic residues" evidence="5">
    <location>
        <begin position="227"/>
        <end position="236"/>
    </location>
</feature>
<dbReference type="Proteomes" id="UP000324585">
    <property type="component" value="Unassembled WGS sequence"/>
</dbReference>
<evidence type="ECO:0000256" key="3">
    <source>
        <dbReference type="ARBA" id="ARBA00022705"/>
    </source>
</evidence>
<dbReference type="EMBL" id="VRMN01000001">
    <property type="protein sequence ID" value="KAA8498369.1"/>
    <property type="molecule type" value="Genomic_DNA"/>
</dbReference>
<dbReference type="Gene3D" id="1.20.58.1020">
    <property type="match status" value="1"/>
</dbReference>
<keyword evidence="4" id="KW-0539">Nucleus</keyword>
<dbReference type="GO" id="GO:0000727">
    <property type="term" value="P:double-strand break repair via break-induced replication"/>
    <property type="evidence" value="ECO:0007669"/>
    <property type="project" value="TreeGrafter"/>
</dbReference>
<evidence type="ECO:0000256" key="4">
    <source>
        <dbReference type="ARBA" id="ARBA00023242"/>
    </source>
</evidence>
<sequence>MDASEENEVLLGGPAVRYLELEHVAMEQLVVMVPNFSMAEQVHLICGDYGPFEAGIPMQVPLWLALSLKKLKKCRIAPPFWMEVPWLARKLEEEQREKNLLQTMPPAFLELSSVLLHCAPDDIPHLRRVRFLLEDITNVRANKLRATMRRNITADTAGAVFKFNDLSRMEIARIQPSVLEILNSLHALSSGVAVSREQNTGPSSSPGVTAPAPVGPAAASTDFPAPRGRDLRRFRS</sequence>
<proteinExistence type="inferred from homology"/>
<keyword evidence="9" id="KW-1185">Reference proteome</keyword>
<dbReference type="OrthoDB" id="834at2759"/>
<dbReference type="InterPro" id="IPR036224">
    <property type="entry name" value="GINS_bundle-like_dom_sf"/>
</dbReference>
<dbReference type="GO" id="GO:0000811">
    <property type="term" value="C:GINS complex"/>
    <property type="evidence" value="ECO:0007669"/>
    <property type="project" value="TreeGrafter"/>
</dbReference>
<dbReference type="FunFam" id="3.40.5.50:FF:000001">
    <property type="entry name" value="DNA replication complex GINS protein PSF2"/>
    <property type="match status" value="1"/>
</dbReference>
<evidence type="ECO:0000259" key="7">
    <source>
        <dbReference type="Pfam" id="PF25005"/>
    </source>
</evidence>
<dbReference type="AlphaFoldDB" id="A0A5J4Z324"/>
<dbReference type="Pfam" id="PF05916">
    <property type="entry name" value="Sld5"/>
    <property type="match status" value="1"/>
</dbReference>
<dbReference type="Gene3D" id="3.40.5.50">
    <property type="match status" value="1"/>
</dbReference>
<comment type="caution">
    <text evidence="8">The sequence shown here is derived from an EMBL/GenBank/DDBJ whole genome shotgun (WGS) entry which is preliminary data.</text>
</comment>
<name>A0A5J4Z324_PORPP</name>
<dbReference type="GO" id="GO:0006260">
    <property type="term" value="P:DNA replication"/>
    <property type="evidence" value="ECO:0007669"/>
    <property type="project" value="UniProtKB-KW"/>
</dbReference>
<evidence type="ECO:0000259" key="6">
    <source>
        <dbReference type="Pfam" id="PF05916"/>
    </source>
</evidence>
<dbReference type="InterPro" id="IPR007257">
    <property type="entry name" value="GINS_Psf2"/>
</dbReference>
<dbReference type="FunFam" id="1.20.58.1020:FF:000001">
    <property type="entry name" value="DNA replication complex GINS protein PSF2"/>
    <property type="match status" value="1"/>
</dbReference>
<dbReference type="OMA" id="DSLNCMY"/>
<dbReference type="CDD" id="cd11712">
    <property type="entry name" value="GINS_A_psf2"/>
    <property type="match status" value="1"/>
</dbReference>
<comment type="subcellular location">
    <subcellularLocation>
        <location evidence="1">Nucleus</location>
    </subcellularLocation>
</comment>
<feature type="domain" description="GINS subunit" evidence="6">
    <location>
        <begin position="81"/>
        <end position="179"/>
    </location>
</feature>
<dbReference type="InterPro" id="IPR056784">
    <property type="entry name" value="PSF2_N"/>
</dbReference>
<dbReference type="SUPFAM" id="SSF160059">
    <property type="entry name" value="PriA/YqbF domain"/>
    <property type="match status" value="1"/>
</dbReference>
<dbReference type="PANTHER" id="PTHR12772">
    <property type="entry name" value="DNA REPLICATION COMPLEX GINS PROTEIN PSF2"/>
    <property type="match status" value="1"/>
</dbReference>
<evidence type="ECO:0000313" key="9">
    <source>
        <dbReference type="Proteomes" id="UP000324585"/>
    </source>
</evidence>
<dbReference type="SUPFAM" id="SSF158573">
    <property type="entry name" value="GINS helical bundle-like"/>
    <property type="match status" value="1"/>
</dbReference>
<comment type="similarity">
    <text evidence="2">Belongs to the GINS2/PSF2 family.</text>
</comment>
<dbReference type="PANTHER" id="PTHR12772:SF0">
    <property type="entry name" value="DNA REPLICATION COMPLEX GINS PROTEIN PSF2"/>
    <property type="match status" value="1"/>
</dbReference>
<reference evidence="9" key="1">
    <citation type="journal article" date="2019" name="Nat. Commun.">
        <title>Expansion of phycobilisome linker gene families in mesophilic red algae.</title>
        <authorList>
            <person name="Lee J."/>
            <person name="Kim D."/>
            <person name="Bhattacharya D."/>
            <person name="Yoon H.S."/>
        </authorList>
    </citation>
    <scope>NUCLEOTIDE SEQUENCE [LARGE SCALE GENOMIC DNA]</scope>
    <source>
        <strain evidence="9">CCMP 1328</strain>
    </source>
</reference>
<dbReference type="CDD" id="cd21694">
    <property type="entry name" value="GINS_B_Psf2"/>
    <property type="match status" value="1"/>
</dbReference>
<evidence type="ECO:0000256" key="2">
    <source>
        <dbReference type="ARBA" id="ARBA00010565"/>
    </source>
</evidence>
<keyword evidence="3" id="KW-0235">DNA replication</keyword>
<evidence type="ECO:0000256" key="5">
    <source>
        <dbReference type="SAM" id="MobiDB-lite"/>
    </source>
</evidence>
<gene>
    <name evidence="8" type="ORF">FVE85_5954</name>
</gene>
<evidence type="ECO:0000313" key="8">
    <source>
        <dbReference type="EMBL" id="KAA8498369.1"/>
    </source>
</evidence>
<dbReference type="Pfam" id="PF25005">
    <property type="entry name" value="PSF2_N"/>
    <property type="match status" value="1"/>
</dbReference>
<dbReference type="InterPro" id="IPR021151">
    <property type="entry name" value="GINS_A"/>
</dbReference>
<evidence type="ECO:0000256" key="1">
    <source>
        <dbReference type="ARBA" id="ARBA00004123"/>
    </source>
</evidence>
<feature type="compositionally biased region" description="Low complexity" evidence="5">
    <location>
        <begin position="205"/>
        <end position="221"/>
    </location>
</feature>
<protein>
    <submittedName>
        <fullName evidence="8">Putative DNA replication complex GINS protein PSF2</fullName>
    </submittedName>
</protein>
<feature type="domain" description="DNA replication complex GINS protein PSF2 N-terminal" evidence="7">
    <location>
        <begin position="20"/>
        <end position="76"/>
    </location>
</feature>
<feature type="region of interest" description="Disordered" evidence="5">
    <location>
        <begin position="196"/>
        <end position="236"/>
    </location>
</feature>
<organism evidence="8 9">
    <name type="scientific">Porphyridium purpureum</name>
    <name type="common">Red alga</name>
    <name type="synonym">Porphyridium cruentum</name>
    <dbReference type="NCBI Taxonomy" id="35688"/>
    <lineage>
        <taxon>Eukaryota</taxon>
        <taxon>Rhodophyta</taxon>
        <taxon>Bangiophyceae</taxon>
        <taxon>Porphyridiales</taxon>
        <taxon>Porphyridiaceae</taxon>
        <taxon>Porphyridium</taxon>
    </lineage>
</organism>